<accession>A0A2P6N839</accession>
<sequence length="672" mass="72717">MLLYLLSLCLASSALGVINLRADPYYNATLANLHPERAVILTSSTAGMSLNAGLICALDGNISRMAEILDAISSVQLNRSGDSYGRYSDVFTSPWTFSSNTNTFISMYTSMCIRKCGAALKRMSPSTYQSILTSARMSTQYLVRRQAGGSAVTINYTNMYLGTMHVYTMWGDILGNDTLVSMGHDMLKAWIDQTNNYGVSEYNAQSYLGLDLGLLQDMARNGPQIIRKDAAIALDLFPGAGLTGGPTARSYRYTRLRSATSVWYSAFQFPAWNISGLSTILRGSGLDLYSVDLFNQPDISPWGPSEASGQYLQWPTKSYRGKFTLSSRTQLGSDRSNYVSPGVSIGAAGYYNAADISLVGLFTSFSLPPLYLVTDILGDPYCSGASSINGHCTHPSGVRINVQKAGTILAGVSWDNSTLRDNTTASTNIIVPLGVDEILINGKTPSLTMNTSVDLPLNTVVSVRHNNGSIVFRVLQATTGVTNDRSPVTLRWIVEPGGQNIVGRVAIFHRLQPSAQWVPEQTIALVAFEAKTISSAQDVLDMVANVKTATYTSNLSEGSWTASAVLDGRTLAFSRKVAYVGQRLTIVNLSRTIDGKDDIYPGFSCEQETERVSTTSSGATKVATTQVATTKVSSTEVNVTVVTPTVKVSEAMRFTHHSLLQWIVLLFFVCLA</sequence>
<comment type="caution">
    <text evidence="2">The sequence shown here is derived from an EMBL/GenBank/DDBJ whole genome shotgun (WGS) entry which is preliminary data.</text>
</comment>
<feature type="chain" id="PRO_5015195612" evidence="1">
    <location>
        <begin position="17"/>
        <end position="672"/>
    </location>
</feature>
<evidence type="ECO:0000313" key="2">
    <source>
        <dbReference type="EMBL" id="PRP80109.1"/>
    </source>
</evidence>
<organism evidence="2 3">
    <name type="scientific">Planoprotostelium fungivorum</name>
    <dbReference type="NCBI Taxonomy" id="1890364"/>
    <lineage>
        <taxon>Eukaryota</taxon>
        <taxon>Amoebozoa</taxon>
        <taxon>Evosea</taxon>
        <taxon>Variosea</taxon>
        <taxon>Cavosteliida</taxon>
        <taxon>Cavosteliaceae</taxon>
        <taxon>Planoprotostelium</taxon>
    </lineage>
</organism>
<dbReference type="AlphaFoldDB" id="A0A2P6N839"/>
<evidence type="ECO:0000256" key="1">
    <source>
        <dbReference type="SAM" id="SignalP"/>
    </source>
</evidence>
<dbReference type="Proteomes" id="UP000241769">
    <property type="component" value="Unassembled WGS sequence"/>
</dbReference>
<gene>
    <name evidence="2" type="ORF">PROFUN_12263</name>
</gene>
<dbReference type="InParanoid" id="A0A2P6N839"/>
<reference evidence="2 3" key="1">
    <citation type="journal article" date="2018" name="Genome Biol. Evol.">
        <title>Multiple Roots of Fruiting Body Formation in Amoebozoa.</title>
        <authorList>
            <person name="Hillmann F."/>
            <person name="Forbes G."/>
            <person name="Novohradska S."/>
            <person name="Ferling I."/>
            <person name="Riege K."/>
            <person name="Groth M."/>
            <person name="Westermann M."/>
            <person name="Marz M."/>
            <person name="Spaller T."/>
            <person name="Winckler T."/>
            <person name="Schaap P."/>
            <person name="Glockner G."/>
        </authorList>
    </citation>
    <scope>NUCLEOTIDE SEQUENCE [LARGE SCALE GENOMIC DNA]</scope>
    <source>
        <strain evidence="2 3">Jena</strain>
    </source>
</reference>
<name>A0A2P6N839_9EUKA</name>
<keyword evidence="3" id="KW-1185">Reference proteome</keyword>
<evidence type="ECO:0000313" key="3">
    <source>
        <dbReference type="Proteomes" id="UP000241769"/>
    </source>
</evidence>
<dbReference type="EMBL" id="MDYQ01000161">
    <property type="protein sequence ID" value="PRP80109.1"/>
    <property type="molecule type" value="Genomic_DNA"/>
</dbReference>
<keyword evidence="1" id="KW-0732">Signal</keyword>
<proteinExistence type="predicted"/>
<feature type="signal peptide" evidence="1">
    <location>
        <begin position="1"/>
        <end position="16"/>
    </location>
</feature>
<protein>
    <submittedName>
        <fullName evidence="2">Uncharacterized protein</fullName>
    </submittedName>
</protein>